<name>Q2RMY2_RHORT</name>
<dbReference type="HOGENOM" id="CLU_074577_2_1_5"/>
<keyword evidence="3" id="KW-1185">Reference proteome</keyword>
<dbReference type="PATRIC" id="fig|269796.9.peg.3843"/>
<organism evidence="2 3">
    <name type="scientific">Rhodospirillum rubrum (strain ATCC 11170 / ATH 1.1.1 / DSM 467 / LMG 4362 / NCIMB 8255 / S1)</name>
    <dbReference type="NCBI Taxonomy" id="269796"/>
    <lineage>
        <taxon>Bacteria</taxon>
        <taxon>Pseudomonadati</taxon>
        <taxon>Pseudomonadota</taxon>
        <taxon>Alphaproteobacteria</taxon>
        <taxon>Rhodospirillales</taxon>
        <taxon>Rhodospirillaceae</taxon>
        <taxon>Rhodospirillum</taxon>
    </lineage>
</organism>
<keyword evidence="2" id="KW-0808">Transferase</keyword>
<dbReference type="GO" id="GO:0032259">
    <property type="term" value="P:methylation"/>
    <property type="evidence" value="ECO:0007669"/>
    <property type="project" value="UniProtKB-KW"/>
</dbReference>
<feature type="domain" description="Methyltransferase FkbM" evidence="1">
    <location>
        <begin position="91"/>
        <end position="254"/>
    </location>
</feature>
<dbReference type="GO" id="GO:0008168">
    <property type="term" value="F:methyltransferase activity"/>
    <property type="evidence" value="ECO:0007669"/>
    <property type="project" value="UniProtKB-KW"/>
</dbReference>
<dbReference type="PANTHER" id="PTHR34203:SF15">
    <property type="entry name" value="SLL1173 PROTEIN"/>
    <property type="match status" value="1"/>
</dbReference>
<dbReference type="Gene3D" id="3.40.50.150">
    <property type="entry name" value="Vaccinia Virus protein VP39"/>
    <property type="match status" value="1"/>
</dbReference>
<dbReference type="AlphaFoldDB" id="Q2RMY2"/>
<evidence type="ECO:0000313" key="3">
    <source>
        <dbReference type="Proteomes" id="UP000001929"/>
    </source>
</evidence>
<dbReference type="InterPro" id="IPR029063">
    <property type="entry name" value="SAM-dependent_MTases_sf"/>
</dbReference>
<sequence>MKIILRKIRTLVTHPGFRANPIAVLGRCAALLGRVALGRPFVFSLTPAGERLRVDANLRYTTVTTFVMRDHLEPELHYLAHLLAPGDTFIDIGANVGVYSLRAATLVGAAGRVIAVEPGRDALTALRANLALNPGRTITVVAAALSDHIGTATLYHVGNGYDPQAFSLLSDETAKDAETVPLTTLDAVCADLAIDRLDCLKMDAEGVEPMVLAGGRATLERFHPAVILEMNTAILERRGSPTDQAWTFLAGLGYGFHRILGGRPVRLTAPPDDFCNVIATHPANEKIG</sequence>
<keyword evidence="2" id="KW-0489">Methyltransferase</keyword>
<evidence type="ECO:0000259" key="1">
    <source>
        <dbReference type="Pfam" id="PF05050"/>
    </source>
</evidence>
<dbReference type="EnsemblBacteria" id="ABC24513">
    <property type="protein sequence ID" value="ABC24513"/>
    <property type="gene ID" value="Rru_A3719"/>
</dbReference>
<dbReference type="eggNOG" id="COG2242">
    <property type="taxonomic scope" value="Bacteria"/>
</dbReference>
<dbReference type="KEGG" id="rru:Rru_A3719"/>
<dbReference type="PhylomeDB" id="Q2RMY2"/>
<dbReference type="InterPro" id="IPR052514">
    <property type="entry name" value="SAM-dependent_MTase"/>
</dbReference>
<dbReference type="STRING" id="269796.Rru_A3719"/>
<dbReference type="Pfam" id="PF05050">
    <property type="entry name" value="Methyltransf_21"/>
    <property type="match status" value="1"/>
</dbReference>
<reference evidence="2 3" key="1">
    <citation type="journal article" date="2011" name="Stand. Genomic Sci.">
        <title>Complete genome sequence of Rhodospirillum rubrum type strain (S1).</title>
        <authorList>
            <person name="Munk A.C."/>
            <person name="Copeland A."/>
            <person name="Lucas S."/>
            <person name="Lapidus A."/>
            <person name="Del Rio T.G."/>
            <person name="Barry K."/>
            <person name="Detter J.C."/>
            <person name="Hammon N."/>
            <person name="Israni S."/>
            <person name="Pitluck S."/>
            <person name="Brettin T."/>
            <person name="Bruce D."/>
            <person name="Han C."/>
            <person name="Tapia R."/>
            <person name="Gilna P."/>
            <person name="Schmutz J."/>
            <person name="Larimer F."/>
            <person name="Land M."/>
            <person name="Kyrpides N.C."/>
            <person name="Mavromatis K."/>
            <person name="Richardson P."/>
            <person name="Rohde M."/>
            <person name="Goker M."/>
            <person name="Klenk H.P."/>
            <person name="Zhang Y."/>
            <person name="Roberts G.P."/>
            <person name="Reslewic S."/>
            <person name="Schwartz D.C."/>
        </authorList>
    </citation>
    <scope>NUCLEOTIDE SEQUENCE [LARGE SCALE GENOMIC DNA]</scope>
    <source>
        <strain evidence="3">ATCC 11170 / ATH 1.1.1 / DSM 467 / LMG 4362 / NCIMB 8255 / S1</strain>
    </source>
</reference>
<dbReference type="PANTHER" id="PTHR34203">
    <property type="entry name" value="METHYLTRANSFERASE, FKBM FAMILY PROTEIN"/>
    <property type="match status" value="1"/>
</dbReference>
<proteinExistence type="predicted"/>
<dbReference type="EMBL" id="CP000230">
    <property type="protein sequence ID" value="ABC24513.1"/>
    <property type="molecule type" value="Genomic_DNA"/>
</dbReference>
<dbReference type="NCBIfam" id="TIGR01444">
    <property type="entry name" value="fkbM_fam"/>
    <property type="match status" value="1"/>
</dbReference>
<evidence type="ECO:0000313" key="2">
    <source>
        <dbReference type="EMBL" id="ABC24513.1"/>
    </source>
</evidence>
<dbReference type="Proteomes" id="UP000001929">
    <property type="component" value="Chromosome"/>
</dbReference>
<gene>
    <name evidence="2" type="ordered locus">Rru_A3719</name>
</gene>
<protein>
    <submittedName>
        <fullName evidence="2">Methyltransferase FkbM</fullName>
    </submittedName>
</protein>
<dbReference type="SUPFAM" id="SSF53335">
    <property type="entry name" value="S-adenosyl-L-methionine-dependent methyltransferases"/>
    <property type="match status" value="1"/>
</dbReference>
<dbReference type="InterPro" id="IPR006342">
    <property type="entry name" value="FkbM_mtfrase"/>
</dbReference>
<accession>Q2RMY2</accession>